<feature type="chain" id="PRO_5026055598" description="Serpin domain-containing protein" evidence="2">
    <location>
        <begin position="20"/>
        <end position="424"/>
    </location>
</feature>
<dbReference type="InterPro" id="IPR023796">
    <property type="entry name" value="Serpin_dom"/>
</dbReference>
<protein>
    <recommendedName>
        <fullName evidence="3">Serpin domain-containing protein</fullName>
    </recommendedName>
</protein>
<dbReference type="InterPro" id="IPR036186">
    <property type="entry name" value="Serpin_sf"/>
</dbReference>
<evidence type="ECO:0000259" key="3">
    <source>
        <dbReference type="SMART" id="SM00093"/>
    </source>
</evidence>
<feature type="domain" description="Serpin" evidence="3">
    <location>
        <begin position="47"/>
        <end position="408"/>
    </location>
</feature>
<dbReference type="InterPro" id="IPR042178">
    <property type="entry name" value="Serpin_sf_1"/>
</dbReference>
<organism evidence="4 5">
    <name type="scientific">Altericroceibacterium endophyticum</name>
    <dbReference type="NCBI Taxonomy" id="1808508"/>
    <lineage>
        <taxon>Bacteria</taxon>
        <taxon>Pseudomonadati</taxon>
        <taxon>Pseudomonadota</taxon>
        <taxon>Alphaproteobacteria</taxon>
        <taxon>Sphingomonadales</taxon>
        <taxon>Erythrobacteraceae</taxon>
        <taxon>Altericroceibacterium</taxon>
    </lineage>
</organism>
<comment type="similarity">
    <text evidence="1">Belongs to the serpin family.</text>
</comment>
<sequence>MIDRILKRLSLVLPIVALAACSQSSDKPPVKDTPAEVQLTTGKADIATLYGAVDRQIGPAENAIFSPVGIRQSMGLIHLGARGKTARQIEEYFGLPAGADGDAALAKRRKALLTPAVRVTLRIANALWLADDRDFNPTFIDQAKILFDSGAQETDFLTSPDNAARRINEWSAAQTDGLIPEIVAPGSLAADTALIATNAIFFQGDWLTPFGGGDMHSFLFSDGHEETFYMMKSESRHPFAEYEGWSAIRLPYADERFVMDIMLPQERTTTVPGITPEMLDQLDAQLSAAAPTPIRLLLPRFEAEVTQDLAPALRELGMDLPFSRQNADLSGISANSEYLYVQAMLHSARLQVYERGTRAAATTAAIVTPVSMPPPFEGRDFLVDHPFLFAIRDTDNDAVLFFGRISAPLTYEDTAEEPEKASAQ</sequence>
<dbReference type="Proteomes" id="UP000438476">
    <property type="component" value="Unassembled WGS sequence"/>
</dbReference>
<dbReference type="AlphaFoldDB" id="A0A6I4T4Y7"/>
<keyword evidence="2" id="KW-0732">Signal</keyword>
<evidence type="ECO:0000256" key="2">
    <source>
        <dbReference type="SAM" id="SignalP"/>
    </source>
</evidence>
<dbReference type="PANTHER" id="PTHR11461">
    <property type="entry name" value="SERINE PROTEASE INHIBITOR, SERPIN"/>
    <property type="match status" value="1"/>
</dbReference>
<reference evidence="4 5" key="1">
    <citation type="submission" date="2019-12" db="EMBL/GenBank/DDBJ databases">
        <title>Genomic-based taxomic classification of the family Erythrobacteraceae.</title>
        <authorList>
            <person name="Xu L."/>
        </authorList>
    </citation>
    <scope>NUCLEOTIDE SEQUENCE [LARGE SCALE GENOMIC DNA]</scope>
    <source>
        <strain evidence="4 5">LMG 29518</strain>
    </source>
</reference>
<dbReference type="InterPro" id="IPR000215">
    <property type="entry name" value="Serpin_fam"/>
</dbReference>
<comment type="caution">
    <text evidence="4">The sequence shown here is derived from an EMBL/GenBank/DDBJ whole genome shotgun (WGS) entry which is preliminary data.</text>
</comment>
<accession>A0A6I4T4Y7</accession>
<dbReference type="RefSeq" id="WP_160735548.1">
    <property type="nucleotide sequence ID" value="NZ_WTYT01000002.1"/>
</dbReference>
<dbReference type="Gene3D" id="3.30.497.10">
    <property type="entry name" value="Antithrombin, subunit I, domain 2"/>
    <property type="match status" value="1"/>
</dbReference>
<dbReference type="OrthoDB" id="9764871at2"/>
<dbReference type="EMBL" id="WTYT01000002">
    <property type="protein sequence ID" value="MXO65113.1"/>
    <property type="molecule type" value="Genomic_DNA"/>
</dbReference>
<dbReference type="SMART" id="SM00093">
    <property type="entry name" value="SERPIN"/>
    <property type="match status" value="1"/>
</dbReference>
<dbReference type="PANTHER" id="PTHR11461:SF211">
    <property type="entry name" value="GH10112P-RELATED"/>
    <property type="match status" value="1"/>
</dbReference>
<dbReference type="InterPro" id="IPR042185">
    <property type="entry name" value="Serpin_sf_2"/>
</dbReference>
<dbReference type="InterPro" id="IPR023795">
    <property type="entry name" value="Serpin_CS"/>
</dbReference>
<dbReference type="GO" id="GO:0004867">
    <property type="term" value="F:serine-type endopeptidase inhibitor activity"/>
    <property type="evidence" value="ECO:0007669"/>
    <property type="project" value="InterPro"/>
</dbReference>
<keyword evidence="5" id="KW-1185">Reference proteome</keyword>
<evidence type="ECO:0000313" key="4">
    <source>
        <dbReference type="EMBL" id="MXO65113.1"/>
    </source>
</evidence>
<dbReference type="SUPFAM" id="SSF56574">
    <property type="entry name" value="Serpins"/>
    <property type="match status" value="1"/>
</dbReference>
<proteinExistence type="inferred from homology"/>
<evidence type="ECO:0000313" key="5">
    <source>
        <dbReference type="Proteomes" id="UP000438476"/>
    </source>
</evidence>
<dbReference type="PROSITE" id="PS00284">
    <property type="entry name" value="SERPIN"/>
    <property type="match status" value="1"/>
</dbReference>
<dbReference type="CDD" id="cd00172">
    <property type="entry name" value="serpin"/>
    <property type="match status" value="1"/>
</dbReference>
<feature type="signal peptide" evidence="2">
    <location>
        <begin position="1"/>
        <end position="19"/>
    </location>
</feature>
<dbReference type="Pfam" id="PF00079">
    <property type="entry name" value="Serpin"/>
    <property type="match status" value="1"/>
</dbReference>
<dbReference type="GO" id="GO:0005615">
    <property type="term" value="C:extracellular space"/>
    <property type="evidence" value="ECO:0007669"/>
    <property type="project" value="InterPro"/>
</dbReference>
<dbReference type="Gene3D" id="2.30.39.10">
    <property type="entry name" value="Alpha-1-antitrypsin, domain 1"/>
    <property type="match status" value="1"/>
</dbReference>
<name>A0A6I4T4Y7_9SPHN</name>
<dbReference type="PROSITE" id="PS51257">
    <property type="entry name" value="PROKAR_LIPOPROTEIN"/>
    <property type="match status" value="1"/>
</dbReference>
<evidence type="ECO:0000256" key="1">
    <source>
        <dbReference type="RuleBase" id="RU000411"/>
    </source>
</evidence>
<gene>
    <name evidence="4" type="ORF">GRI91_05045</name>
</gene>